<accession>A0ACC1B761</accession>
<sequence length="95" mass="10599">MRSNSSSDSSVEGNVAADFLSLSAFKNLLKLKPQDRSTVICGTQELPASEFGKEMREERRGFPLAELNEREGEEYRIAGVPFGDLRESLAKLKDF</sequence>
<protein>
    <submittedName>
        <fullName evidence="1">Uncharacterized protein</fullName>
    </submittedName>
</protein>
<reference evidence="2" key="1">
    <citation type="journal article" date="2023" name="G3 (Bethesda)">
        <title>Genome assembly and association tests identify interacting loci associated with vigor, precocity, and sex in interspecific pistachio rootstocks.</title>
        <authorList>
            <person name="Palmer W."/>
            <person name="Jacygrad E."/>
            <person name="Sagayaradj S."/>
            <person name="Cavanaugh K."/>
            <person name="Han R."/>
            <person name="Bertier L."/>
            <person name="Beede B."/>
            <person name="Kafkas S."/>
            <person name="Golino D."/>
            <person name="Preece J."/>
            <person name="Michelmore R."/>
        </authorList>
    </citation>
    <scope>NUCLEOTIDE SEQUENCE [LARGE SCALE GENOMIC DNA]</scope>
</reference>
<dbReference type="Proteomes" id="UP001164250">
    <property type="component" value="Chromosome 6"/>
</dbReference>
<evidence type="ECO:0000313" key="1">
    <source>
        <dbReference type="EMBL" id="KAJ0094728.1"/>
    </source>
</evidence>
<gene>
    <name evidence="1" type="ORF">Patl1_15253</name>
</gene>
<comment type="caution">
    <text evidence="1">The sequence shown here is derived from an EMBL/GenBank/DDBJ whole genome shotgun (WGS) entry which is preliminary data.</text>
</comment>
<proteinExistence type="predicted"/>
<keyword evidence="2" id="KW-1185">Reference proteome</keyword>
<dbReference type="EMBL" id="CM047902">
    <property type="protein sequence ID" value="KAJ0094728.1"/>
    <property type="molecule type" value="Genomic_DNA"/>
</dbReference>
<name>A0ACC1B761_9ROSI</name>
<organism evidence="1 2">
    <name type="scientific">Pistacia atlantica</name>
    <dbReference type="NCBI Taxonomy" id="434234"/>
    <lineage>
        <taxon>Eukaryota</taxon>
        <taxon>Viridiplantae</taxon>
        <taxon>Streptophyta</taxon>
        <taxon>Embryophyta</taxon>
        <taxon>Tracheophyta</taxon>
        <taxon>Spermatophyta</taxon>
        <taxon>Magnoliopsida</taxon>
        <taxon>eudicotyledons</taxon>
        <taxon>Gunneridae</taxon>
        <taxon>Pentapetalae</taxon>
        <taxon>rosids</taxon>
        <taxon>malvids</taxon>
        <taxon>Sapindales</taxon>
        <taxon>Anacardiaceae</taxon>
        <taxon>Pistacia</taxon>
    </lineage>
</organism>
<evidence type="ECO:0000313" key="2">
    <source>
        <dbReference type="Proteomes" id="UP001164250"/>
    </source>
</evidence>